<keyword evidence="2" id="KW-1185">Reference proteome</keyword>
<sequence>MDHNKRSAENDSNVYKRLKSSELQLIGDLCTSQMSPTVRYNYEVARGNLIPLSDTNKKFIKRSQKEKSIDHNVTQAQLLLTSVHDLLQLLPYTSDINRILHGTCSTLSTVYEHLDCVRYETCSIDKGELYQVFCAAILSCPKFAHHKQMEKFVLKFIGCMDRCNDYLTVVQQSSVQIEYCYDTRSGIQFVRLTLFVINGDENHITNQVKIYIIDGIEMMAVYTSLEEGDYIRHALGAFGLHVIEDRPFLVVLKSNFKFNYRYDEIENNNTVVLNSHQLNYSSDQ</sequence>
<dbReference type="EMBL" id="MH124167">
    <property type="protein sequence ID" value="AXU41597.1"/>
    <property type="molecule type" value="Genomic_DNA"/>
</dbReference>
<dbReference type="Proteomes" id="UP000501969">
    <property type="component" value="Segment"/>
</dbReference>
<dbReference type="GeneID" id="80534104"/>
<protein>
    <submittedName>
        <fullName evidence="1">ORF151</fullName>
    </submittedName>
</protein>
<organism evidence="1 2">
    <name type="scientific">Mythimna unipuncta nucleopolyhedrovirus</name>
    <dbReference type="NCBI Taxonomy" id="447897"/>
    <lineage>
        <taxon>Viruses</taxon>
        <taxon>Viruses incertae sedis</taxon>
        <taxon>Naldaviricetes</taxon>
        <taxon>Lefavirales</taxon>
        <taxon>Baculoviridae</taxon>
        <taxon>Alphabaculovirus</taxon>
    </lineage>
</organism>
<evidence type="ECO:0000313" key="2">
    <source>
        <dbReference type="Proteomes" id="UP000501969"/>
    </source>
</evidence>
<evidence type="ECO:0000313" key="1">
    <source>
        <dbReference type="EMBL" id="AXU41597.1"/>
    </source>
</evidence>
<dbReference type="RefSeq" id="YP_010796609.1">
    <property type="nucleotide sequence ID" value="NC_076031.1"/>
</dbReference>
<reference evidence="1 2" key="1">
    <citation type="submission" date="2018-03" db="EMBL/GenBank/DDBJ databases">
        <title>Complete genome sequence of a second alphabaculovirus from the true armyworm, Mythimna unipuncta.</title>
        <authorList>
            <person name="Harrison R.L."/>
            <person name="Mowery J.D."/>
            <person name="Bauchan G.R."/>
            <person name="Theilmann D.A."/>
            <person name="Erlandson M.A."/>
        </authorList>
    </citation>
    <scope>NUCLEOTIDE SEQUENCE [LARGE SCALE GENOMIC DNA]</scope>
    <source>
        <strain evidence="1 2">KY310</strain>
    </source>
</reference>
<accession>A0A346TPT7</accession>
<dbReference type="KEGG" id="vg:80534104"/>
<name>A0A346TPT7_9ABAC</name>
<proteinExistence type="predicted"/>